<organism evidence="3 4">
    <name type="scientific">Terriglobus aquaticus</name>
    <dbReference type="NCBI Taxonomy" id="940139"/>
    <lineage>
        <taxon>Bacteria</taxon>
        <taxon>Pseudomonadati</taxon>
        <taxon>Acidobacteriota</taxon>
        <taxon>Terriglobia</taxon>
        <taxon>Terriglobales</taxon>
        <taxon>Acidobacteriaceae</taxon>
        <taxon>Terriglobus</taxon>
    </lineage>
</organism>
<accession>A0ABW9KHB8</accession>
<keyword evidence="2" id="KW-0732">Signal</keyword>
<sequence length="267" mass="29328">MFRFAVLLAVAASPLAAQMTTEVAPPQYAGPQTHVPGVFVTPIANIPLTAVVDISTMRTLPDGTTELRRTANHIARSSSGKIYNERRMLVPAAFQKQPPLLGIHTYDPQTRVSQNWTPFTDVVHTVTLSARQVTERKPFLVSVPGTTDQDLGTSTMSGVSVRGLRRTRELSMQGTGPAAKPIHITDEYWYSEDLHLIMLEKHDDPRTGEQIVSIIDVKTAEPPAQLFTPPSNYHVVDETSTVQVRSNIDPFASPPQTNAPTQTVNVR</sequence>
<feature type="signal peptide" evidence="2">
    <location>
        <begin position="1"/>
        <end position="19"/>
    </location>
</feature>
<feature type="chain" id="PRO_5046717354" evidence="2">
    <location>
        <begin position="20"/>
        <end position="267"/>
    </location>
</feature>
<proteinExistence type="predicted"/>
<evidence type="ECO:0000313" key="3">
    <source>
        <dbReference type="EMBL" id="MFN2974613.1"/>
    </source>
</evidence>
<evidence type="ECO:0000256" key="1">
    <source>
        <dbReference type="SAM" id="MobiDB-lite"/>
    </source>
</evidence>
<evidence type="ECO:0000256" key="2">
    <source>
        <dbReference type="SAM" id="SignalP"/>
    </source>
</evidence>
<dbReference type="RefSeq" id="WP_263413824.1">
    <property type="nucleotide sequence ID" value="NZ_BAABBH010000001.1"/>
</dbReference>
<feature type="region of interest" description="Disordered" evidence="1">
    <location>
        <begin position="248"/>
        <end position="267"/>
    </location>
</feature>
<dbReference type="EMBL" id="JBJYXY010000001">
    <property type="protein sequence ID" value="MFN2974613.1"/>
    <property type="molecule type" value="Genomic_DNA"/>
</dbReference>
<name>A0ABW9KHB8_9BACT</name>
<protein>
    <submittedName>
        <fullName evidence="3">Uncharacterized protein</fullName>
    </submittedName>
</protein>
<evidence type="ECO:0000313" key="4">
    <source>
        <dbReference type="Proteomes" id="UP001634747"/>
    </source>
</evidence>
<reference evidence="3 4" key="1">
    <citation type="submission" date="2024-12" db="EMBL/GenBank/DDBJ databases">
        <authorList>
            <person name="Lee Y."/>
        </authorList>
    </citation>
    <scope>NUCLEOTIDE SEQUENCE [LARGE SCALE GENOMIC DNA]</scope>
    <source>
        <strain evidence="3 4">03SUJ4</strain>
    </source>
</reference>
<feature type="compositionally biased region" description="Polar residues" evidence="1">
    <location>
        <begin position="254"/>
        <end position="267"/>
    </location>
</feature>
<keyword evidence="4" id="KW-1185">Reference proteome</keyword>
<comment type="caution">
    <text evidence="3">The sequence shown here is derived from an EMBL/GenBank/DDBJ whole genome shotgun (WGS) entry which is preliminary data.</text>
</comment>
<dbReference type="Proteomes" id="UP001634747">
    <property type="component" value="Unassembled WGS sequence"/>
</dbReference>
<gene>
    <name evidence="3" type="ORF">ACK2TP_02435</name>
</gene>